<dbReference type="InterPro" id="IPR036638">
    <property type="entry name" value="HLH_DNA-bd_sf"/>
</dbReference>
<evidence type="ECO:0000256" key="1">
    <source>
        <dbReference type="ARBA" id="ARBA00004123"/>
    </source>
</evidence>
<keyword evidence="4" id="KW-0804">Transcription</keyword>
<reference evidence="7" key="2">
    <citation type="submission" date="2025-09" db="UniProtKB">
        <authorList>
            <consortium name="Ensembl"/>
        </authorList>
    </citation>
    <scope>IDENTIFICATION</scope>
</reference>
<dbReference type="AlphaFoldDB" id="A0A3B3SZ16"/>
<protein>
    <recommendedName>
        <fullName evidence="6">BHLH domain-containing protein</fullName>
    </recommendedName>
</protein>
<dbReference type="Ensembl" id="ENSPKIT00000016579.1">
    <property type="protein sequence ID" value="ENSPKIP00000035645.1"/>
    <property type="gene ID" value="ENSPKIG00000014518.1"/>
</dbReference>
<keyword evidence="2" id="KW-0678">Repressor</keyword>
<evidence type="ECO:0000313" key="7">
    <source>
        <dbReference type="Ensembl" id="ENSPKIP00000035645.1"/>
    </source>
</evidence>
<evidence type="ECO:0000259" key="6">
    <source>
        <dbReference type="PROSITE" id="PS50888"/>
    </source>
</evidence>
<dbReference type="Proteomes" id="UP000261540">
    <property type="component" value="Unplaced"/>
</dbReference>
<organism evidence="7 8">
    <name type="scientific">Paramormyrops kingsleyae</name>
    <dbReference type="NCBI Taxonomy" id="1676925"/>
    <lineage>
        <taxon>Eukaryota</taxon>
        <taxon>Metazoa</taxon>
        <taxon>Chordata</taxon>
        <taxon>Craniata</taxon>
        <taxon>Vertebrata</taxon>
        <taxon>Euteleostomi</taxon>
        <taxon>Actinopterygii</taxon>
        <taxon>Neopterygii</taxon>
        <taxon>Teleostei</taxon>
        <taxon>Osteoglossocephala</taxon>
        <taxon>Osteoglossomorpha</taxon>
        <taxon>Osteoglossiformes</taxon>
        <taxon>Mormyridae</taxon>
        <taxon>Paramormyrops</taxon>
    </lineage>
</organism>
<dbReference type="SUPFAM" id="SSF47459">
    <property type="entry name" value="HLH, helix-loop-helix DNA-binding domain"/>
    <property type="match status" value="1"/>
</dbReference>
<name>A0A3B3SZ16_9TELE</name>
<evidence type="ECO:0000256" key="4">
    <source>
        <dbReference type="ARBA" id="ARBA00023163"/>
    </source>
</evidence>
<dbReference type="SMART" id="SM00353">
    <property type="entry name" value="HLH"/>
    <property type="match status" value="1"/>
</dbReference>
<sequence length="196" mass="22429">MQNASDSSSETQYSLGFLHTRKEKSKEISSNIKFINCTRKPIVEKIRRDRINASIDKLKTLLCQQMKERQPSLKLEKADILEVTVHFLKEKEYQSIPWSAERYNVFFVSWVCPVVSSSFGHAQSNSPGRCSGIIPVRCLSHLSWFLSKQRSSGSTLSPSRISELLTLSLRLSPATLWRKLVSATCIRDLMFSLRQM</sequence>
<reference evidence="7" key="1">
    <citation type="submission" date="2025-08" db="UniProtKB">
        <authorList>
            <consortium name="Ensembl"/>
        </authorList>
    </citation>
    <scope>IDENTIFICATION</scope>
</reference>
<evidence type="ECO:0000256" key="3">
    <source>
        <dbReference type="ARBA" id="ARBA00023015"/>
    </source>
</evidence>
<evidence type="ECO:0000256" key="2">
    <source>
        <dbReference type="ARBA" id="ARBA00022491"/>
    </source>
</evidence>
<dbReference type="GO" id="GO:0005634">
    <property type="term" value="C:nucleus"/>
    <property type="evidence" value="ECO:0007669"/>
    <property type="project" value="UniProtKB-SubCell"/>
</dbReference>
<dbReference type="Gene3D" id="4.10.280.10">
    <property type="entry name" value="Helix-loop-helix DNA-binding domain"/>
    <property type="match status" value="1"/>
</dbReference>
<accession>A0A3B3SZ16</accession>
<keyword evidence="5" id="KW-0539">Nucleus</keyword>
<proteinExistence type="predicted"/>
<dbReference type="PROSITE" id="PS50888">
    <property type="entry name" value="BHLH"/>
    <property type="match status" value="1"/>
</dbReference>
<evidence type="ECO:0000313" key="8">
    <source>
        <dbReference type="Proteomes" id="UP000261540"/>
    </source>
</evidence>
<keyword evidence="3" id="KW-0805">Transcription regulation</keyword>
<dbReference type="InterPro" id="IPR011598">
    <property type="entry name" value="bHLH_dom"/>
</dbReference>
<evidence type="ECO:0000256" key="5">
    <source>
        <dbReference type="ARBA" id="ARBA00023242"/>
    </source>
</evidence>
<dbReference type="PANTHER" id="PTHR10985">
    <property type="entry name" value="BASIC HELIX-LOOP-HELIX TRANSCRIPTION FACTOR, HES-RELATED"/>
    <property type="match status" value="1"/>
</dbReference>
<dbReference type="GO" id="GO:0046983">
    <property type="term" value="F:protein dimerization activity"/>
    <property type="evidence" value="ECO:0007669"/>
    <property type="project" value="InterPro"/>
</dbReference>
<dbReference type="GeneTree" id="ENSGT00940000179184"/>
<dbReference type="Pfam" id="PF00010">
    <property type="entry name" value="HLH"/>
    <property type="match status" value="1"/>
</dbReference>
<comment type="subcellular location">
    <subcellularLocation>
        <location evidence="1">Nucleus</location>
    </subcellularLocation>
</comment>
<keyword evidence="8" id="KW-1185">Reference proteome</keyword>
<dbReference type="CDD" id="cd11461">
    <property type="entry name" value="bHLH-O_HES5"/>
    <property type="match status" value="1"/>
</dbReference>
<dbReference type="InterPro" id="IPR050370">
    <property type="entry name" value="HES_HEY"/>
</dbReference>
<feature type="domain" description="BHLH" evidence="6">
    <location>
        <begin position="35"/>
        <end position="91"/>
    </location>
</feature>